<sequence length="89" mass="10196">MKQVSSSNKLYKNFTFCLTALLMFYQSAFSQAVPTSAEDRLKSWEHHLKLKNESIFKDPKWRAVGPQQQGGRIEAVAVHPEDHKTIYVG</sequence>
<evidence type="ECO:0000313" key="1">
    <source>
        <dbReference type="EMBL" id="GAG29867.1"/>
    </source>
</evidence>
<proteinExistence type="predicted"/>
<accession>X0X366</accession>
<protein>
    <submittedName>
        <fullName evidence="1">Uncharacterized protein</fullName>
    </submittedName>
</protein>
<dbReference type="AlphaFoldDB" id="X0X366"/>
<feature type="non-terminal residue" evidence="1">
    <location>
        <position position="89"/>
    </location>
</feature>
<gene>
    <name evidence="1" type="ORF">S01H1_68123</name>
</gene>
<dbReference type="EMBL" id="BARS01045165">
    <property type="protein sequence ID" value="GAG29867.1"/>
    <property type="molecule type" value="Genomic_DNA"/>
</dbReference>
<comment type="caution">
    <text evidence="1">The sequence shown here is derived from an EMBL/GenBank/DDBJ whole genome shotgun (WGS) entry which is preliminary data.</text>
</comment>
<reference evidence="1" key="1">
    <citation type="journal article" date="2014" name="Front. Microbiol.">
        <title>High frequency of phylogenetically diverse reductive dehalogenase-homologous genes in deep subseafloor sedimentary metagenomes.</title>
        <authorList>
            <person name="Kawai M."/>
            <person name="Futagami T."/>
            <person name="Toyoda A."/>
            <person name="Takaki Y."/>
            <person name="Nishi S."/>
            <person name="Hori S."/>
            <person name="Arai W."/>
            <person name="Tsubouchi T."/>
            <person name="Morono Y."/>
            <person name="Uchiyama I."/>
            <person name="Ito T."/>
            <person name="Fujiyama A."/>
            <person name="Inagaki F."/>
            <person name="Takami H."/>
        </authorList>
    </citation>
    <scope>NUCLEOTIDE SEQUENCE</scope>
    <source>
        <strain evidence="1">Expedition CK06-06</strain>
    </source>
</reference>
<name>X0X366_9ZZZZ</name>
<organism evidence="1">
    <name type="scientific">marine sediment metagenome</name>
    <dbReference type="NCBI Taxonomy" id="412755"/>
    <lineage>
        <taxon>unclassified sequences</taxon>
        <taxon>metagenomes</taxon>
        <taxon>ecological metagenomes</taxon>
    </lineage>
</organism>